<evidence type="ECO:0000256" key="1">
    <source>
        <dbReference type="ARBA" id="ARBA00004370"/>
    </source>
</evidence>
<evidence type="ECO:0000313" key="6">
    <source>
        <dbReference type="EMBL" id="HIX37877.1"/>
    </source>
</evidence>
<name>A0A9D1VLZ1_9FIRM</name>
<comment type="subcellular location">
    <subcellularLocation>
        <location evidence="1">Membrane</location>
    </subcellularLocation>
</comment>
<gene>
    <name evidence="6" type="ORF">H9738_08425</name>
</gene>
<evidence type="ECO:0000256" key="2">
    <source>
        <dbReference type="ARBA" id="ARBA00022553"/>
    </source>
</evidence>
<dbReference type="Gene3D" id="6.10.340.10">
    <property type="match status" value="1"/>
</dbReference>
<feature type="transmembrane region" description="Helical" evidence="4">
    <location>
        <begin position="20"/>
        <end position="45"/>
    </location>
</feature>
<keyword evidence="3" id="KW-0808">Transferase</keyword>
<keyword evidence="4" id="KW-0812">Transmembrane</keyword>
<dbReference type="InterPro" id="IPR036890">
    <property type="entry name" value="HATPase_C_sf"/>
</dbReference>
<reference evidence="6" key="2">
    <citation type="submission" date="2021-04" db="EMBL/GenBank/DDBJ databases">
        <authorList>
            <person name="Gilroy R."/>
        </authorList>
    </citation>
    <scope>NUCLEOTIDE SEQUENCE</scope>
    <source>
        <strain evidence="6">ChiHjej12B11-1927</strain>
    </source>
</reference>
<comment type="caution">
    <text evidence="6">The sequence shown here is derived from an EMBL/GenBank/DDBJ whole genome shotgun (WGS) entry which is preliminary data.</text>
</comment>
<reference evidence="6" key="1">
    <citation type="journal article" date="2021" name="PeerJ">
        <title>Extensive microbial diversity within the chicken gut microbiome revealed by metagenomics and culture.</title>
        <authorList>
            <person name="Gilroy R."/>
            <person name="Ravi A."/>
            <person name="Getino M."/>
            <person name="Pursley I."/>
            <person name="Horton D.L."/>
            <person name="Alikhan N.F."/>
            <person name="Baker D."/>
            <person name="Gharbi K."/>
            <person name="Hall N."/>
            <person name="Watson M."/>
            <person name="Adriaenssens E.M."/>
            <person name="Foster-Nyarko E."/>
            <person name="Jarju S."/>
            <person name="Secka A."/>
            <person name="Antonio M."/>
            <person name="Oren A."/>
            <person name="Chaudhuri R.R."/>
            <person name="La Ragione R."/>
            <person name="Hildebrand F."/>
            <person name="Pallen M.J."/>
        </authorList>
    </citation>
    <scope>NUCLEOTIDE SEQUENCE</scope>
    <source>
        <strain evidence="6">ChiHjej12B11-1927</strain>
    </source>
</reference>
<dbReference type="Gene3D" id="3.30.565.10">
    <property type="entry name" value="Histidine kinase-like ATPase, C-terminal domain"/>
    <property type="match status" value="1"/>
</dbReference>
<evidence type="ECO:0000259" key="5">
    <source>
        <dbReference type="PROSITE" id="PS50885"/>
    </source>
</evidence>
<evidence type="ECO:0000256" key="4">
    <source>
        <dbReference type="SAM" id="Phobius"/>
    </source>
</evidence>
<dbReference type="PROSITE" id="PS50885">
    <property type="entry name" value="HAMP"/>
    <property type="match status" value="1"/>
</dbReference>
<keyword evidence="4" id="KW-1133">Transmembrane helix</keyword>
<dbReference type="CDD" id="cd06225">
    <property type="entry name" value="HAMP"/>
    <property type="match status" value="1"/>
</dbReference>
<dbReference type="InterPro" id="IPR003660">
    <property type="entry name" value="HAMP_dom"/>
</dbReference>
<dbReference type="SUPFAM" id="SSF55874">
    <property type="entry name" value="ATPase domain of HSP90 chaperone/DNA topoisomerase II/histidine kinase"/>
    <property type="match status" value="1"/>
</dbReference>
<evidence type="ECO:0000256" key="3">
    <source>
        <dbReference type="ARBA" id="ARBA00022679"/>
    </source>
</evidence>
<keyword evidence="6" id="KW-0418">Kinase</keyword>
<protein>
    <submittedName>
        <fullName evidence="6">Sensor histidine kinase</fullName>
    </submittedName>
</protein>
<dbReference type="EMBL" id="DXFG01000168">
    <property type="protein sequence ID" value="HIX37877.1"/>
    <property type="molecule type" value="Genomic_DNA"/>
</dbReference>
<dbReference type="InterPro" id="IPR010559">
    <property type="entry name" value="Sig_transdc_His_kin_internal"/>
</dbReference>
<keyword evidence="2" id="KW-0597">Phosphoprotein</keyword>
<dbReference type="InterPro" id="IPR050640">
    <property type="entry name" value="Bact_2-comp_sensor_kinase"/>
</dbReference>
<keyword evidence="4" id="KW-0472">Membrane</keyword>
<dbReference type="AlphaFoldDB" id="A0A9D1VLZ1"/>
<feature type="domain" description="HAMP" evidence="5">
    <location>
        <begin position="328"/>
        <end position="375"/>
    </location>
</feature>
<proteinExistence type="predicted"/>
<dbReference type="PANTHER" id="PTHR34220">
    <property type="entry name" value="SENSOR HISTIDINE KINASE YPDA"/>
    <property type="match status" value="1"/>
</dbReference>
<dbReference type="Pfam" id="PF06580">
    <property type="entry name" value="His_kinase"/>
    <property type="match status" value="1"/>
</dbReference>
<dbReference type="GO" id="GO:0016020">
    <property type="term" value="C:membrane"/>
    <property type="evidence" value="ECO:0007669"/>
    <property type="project" value="UniProtKB-SubCell"/>
</dbReference>
<accession>A0A9D1VLZ1</accession>
<evidence type="ECO:0000313" key="7">
    <source>
        <dbReference type="Proteomes" id="UP000824230"/>
    </source>
</evidence>
<dbReference type="Proteomes" id="UP000824230">
    <property type="component" value="Unassembled WGS sequence"/>
</dbReference>
<sequence length="595" mass="67716">MNIRKNPFKTLDRCFYDLSLKYKILIVIFSGFFILFLSGLATMAFTSRSYEKRLYQSIAASMTYAASDISSQLQSVDSIIDSILASQVIQTNLEEMKELEQGSQRQIYNTRIYNELSGYLFAFQNDSISYMSIIQDQEIISTSLSSFMEVPYQLRSSLIARAQSREGATTVVPDFGSQYGIFIVKELRKIDKLSLEPLGVLIISLNPAALTETAVSSHSDYDDMSCLLFDGDALIYNGSTLSDRQAVELSKDLSGDYGIEKAGKETLFAVRGKIPLYDWDYISTVSYSSVYKTVTLSGRLFLLIMVAALAVVSYLAVKVILAIFYRFDRLMENMKSFGEGNYQVPEAPRKYQEDEIGLLYKNFDSMVEKIQTLIQENYVNEILKKEAQLKAMESQMDPHFLYNTLESINWRAKMIKSEEISQITTALGSLLRFSLGKNSEDFTLDQEMQIVNNYITIQKIRYQRRLDFSADVPSDLLGVFIPKFTIQPLLENAIRYGLEESSETCYISIVCREVLGLLIIRITNTGSSFEENCMEKLQSGEIQPHGFGIGILNIHRRLQLTYGEPYGLLLYNIEDEETYEECAVAEIRIPCKKKE</sequence>
<dbReference type="PANTHER" id="PTHR34220:SF7">
    <property type="entry name" value="SENSOR HISTIDINE KINASE YPDA"/>
    <property type="match status" value="1"/>
</dbReference>
<feature type="transmembrane region" description="Helical" evidence="4">
    <location>
        <begin position="300"/>
        <end position="325"/>
    </location>
</feature>
<dbReference type="GO" id="GO:0000155">
    <property type="term" value="F:phosphorelay sensor kinase activity"/>
    <property type="evidence" value="ECO:0007669"/>
    <property type="project" value="InterPro"/>
</dbReference>
<organism evidence="6 7">
    <name type="scientific">Candidatus Blautia pullistercoris</name>
    <dbReference type="NCBI Taxonomy" id="2838499"/>
    <lineage>
        <taxon>Bacteria</taxon>
        <taxon>Bacillati</taxon>
        <taxon>Bacillota</taxon>
        <taxon>Clostridia</taxon>
        <taxon>Lachnospirales</taxon>
        <taxon>Lachnospiraceae</taxon>
        <taxon>Blautia</taxon>
    </lineage>
</organism>